<evidence type="ECO:0000256" key="23">
    <source>
        <dbReference type="PIRSR" id="PIRSR634016-4"/>
    </source>
</evidence>
<evidence type="ECO:0000256" key="17">
    <source>
        <dbReference type="ARBA" id="ARBA00023049"/>
    </source>
</evidence>
<dbReference type="InterPro" id="IPR042097">
    <property type="entry name" value="Aminopeptidase_N-like_N_sf"/>
</dbReference>
<feature type="domain" description="Aminopeptidase N-like N-terminal" evidence="27">
    <location>
        <begin position="1837"/>
        <end position="2023"/>
    </location>
</feature>
<dbReference type="GO" id="GO:0006508">
    <property type="term" value="P:proteolysis"/>
    <property type="evidence" value="ECO:0007669"/>
    <property type="project" value="UniProtKB-KW"/>
</dbReference>
<feature type="domain" description="ERAP1-like C-terminal" evidence="26">
    <location>
        <begin position="618"/>
        <end position="934"/>
    </location>
</feature>
<dbReference type="FunFam" id="2.60.40.1910:FF:000003">
    <property type="entry name" value="Aminopeptidase"/>
    <property type="match status" value="1"/>
</dbReference>
<dbReference type="CDD" id="cd09601">
    <property type="entry name" value="M1_APN-Q_like"/>
    <property type="match status" value="3"/>
</dbReference>
<feature type="domain" description="ERAP1-like C-terminal" evidence="26">
    <location>
        <begin position="1488"/>
        <end position="1797"/>
    </location>
</feature>
<evidence type="ECO:0000256" key="16">
    <source>
        <dbReference type="ARBA" id="ARBA00022989"/>
    </source>
</evidence>
<evidence type="ECO:0000259" key="27">
    <source>
        <dbReference type="Pfam" id="PF17900"/>
    </source>
</evidence>
<evidence type="ECO:0000259" key="26">
    <source>
        <dbReference type="Pfam" id="PF11838"/>
    </source>
</evidence>
<dbReference type="GO" id="GO:0070006">
    <property type="term" value="F:metalloaminopeptidase activity"/>
    <property type="evidence" value="ECO:0007669"/>
    <property type="project" value="TreeGrafter"/>
</dbReference>
<comment type="similarity">
    <text evidence="4">Belongs to the peptidase M1 family.</text>
</comment>
<comment type="subunit">
    <text evidence="5">Homodimer; disulfide-linked.</text>
</comment>
<evidence type="ECO:0000256" key="3">
    <source>
        <dbReference type="ARBA" id="ARBA00004609"/>
    </source>
</evidence>
<dbReference type="InterPro" id="IPR001930">
    <property type="entry name" value="Peptidase_M1"/>
</dbReference>
<gene>
    <name evidence="28" type="primary">ENPEP</name>
    <name evidence="28" type="ORF">NPIL_223461</name>
</gene>
<evidence type="ECO:0000313" key="29">
    <source>
        <dbReference type="Proteomes" id="UP000887013"/>
    </source>
</evidence>
<keyword evidence="20" id="KW-0325">Glycoprotein</keyword>
<dbReference type="GO" id="GO:0008270">
    <property type="term" value="F:zinc ion binding"/>
    <property type="evidence" value="ECO:0007669"/>
    <property type="project" value="InterPro"/>
</dbReference>
<dbReference type="OrthoDB" id="275509at2759"/>
<dbReference type="SUPFAM" id="SSF63737">
    <property type="entry name" value="Leukotriene A4 hydrolase N-terminal domain"/>
    <property type="match status" value="3"/>
</dbReference>
<keyword evidence="13 22" id="KW-0862">Zinc</keyword>
<evidence type="ECO:0000256" key="21">
    <source>
        <dbReference type="PIRSR" id="PIRSR634016-1"/>
    </source>
</evidence>
<keyword evidence="11 22" id="KW-0479">Metal-binding</keyword>
<evidence type="ECO:0000256" key="10">
    <source>
        <dbReference type="ARBA" id="ARBA00022692"/>
    </source>
</evidence>
<keyword evidence="29" id="KW-1185">Reference proteome</keyword>
<dbReference type="FunFam" id="1.10.390.10:FF:000016">
    <property type="entry name" value="Glutamyl aminopeptidase"/>
    <property type="match status" value="2"/>
</dbReference>
<feature type="active site" description="Proton acceptor" evidence="21">
    <location>
        <position position="389"/>
    </location>
</feature>
<sequence>MGEVFVSKTSCILSVIIFILLVLCVGLLVFVLKGKAYSQEEEQNLLADGFTYSPSPHIGGKTATPSLNNQLDSTHEATLPEEAPWRGSRLSKFVLPEHYDLQLQPNLTTDVFIGTVNITITVNRETKHFVLHVHKLTITDARLYDVEQDVKVNIDVQFSYLPNEYYVVQTENKVKTGKYKLYFGFTGSLSGSIVGFYKSRYKNSKNETRYLATSKFQPTYARRAFPCFDEPSFKSTFTVSLVHEKDYMALSNMPAESTEPFSNTNLYVTKFQKSVPMVTYLACFIVCDFQFLSTTTSSGKPFRVFSAPHLVNMTAYAVESGTRVLNYFENYFGISYPLPKMDMIAIPDFSSGAMENWGIITYRETNLIYDPEKSSFRDQQGTTAIIAHEMAHMWFGNLVTMEWWDDIWLNEGFATYIKYKGVDHQYPEWNELSSFIINDLQSIMKSDSWVNSHPIQQPVSHPDEITEIFDRISYAKGASILRMLEFFVGEKNFRTGVSNFLKKHEYKNAKTADLWEELSNTCGFQGNRSIASIMKTWTEQMGLPYVTVRRSQNSTTFVAKQKRFLQYEPRQKIQVESPHKYIWSIPLSYTTSDGKSGIVWIHDDKETEFNLPNNDLDWVKFNVNQTGYYLVNYEEDDWKQLTDLLLTNPEVLSPEDRSNLLFDSFLLSQAGIIETDIFLTMTTYLKKETHQIPWRTASSSLRHIAGFLEDTEAKLLLQGYIIDLTQDLYKKLGWESLNNYSDNLLRVTIINLACYARNQDCLYDASVFFRNWTQGAEIPPNLRNIVLTYGMQSTEKEADWNDMWSKYLAEKSPSKRIEYLMSLGKVKQSQTISKYLEYTLDETKVRSQDFFIALNSMINNPDVRSLVWNFIREKWPILVERFTLNNRIFGSTVKFLCSLFTTEKQLQEMLDFFSKYPDAGAGKRGRLQALEAVQYNIHWIKTHLNGIKNWLEIENPAPWYYHRLPLHIVPEHYDLTLHPVLDSDIFYGTVAITVRLTKPSRYFLVHSVKLNVSKTEVISDYDNRLVELGDVFEFKENNYLVLKARRKLPVGKYKLYFEFQGPFVLSLEGLYKSSYVNPDTKERRYLATTQFESIHARKAFPCFDEPMFKTTFNVSIIHDTEHFALSNTIVESISEQDNNLYLTRFEKTVPMVTYLLCIIVCDYKYRETITENGVRLRVYTAPHFIEKTYYSLDIGSKILTGFEKYFDVPFPLKKLDMIAIPDYGSNGMENWGLITYSEPSLISENVSNVDSKLHISDIVAHELAHMWFGDLVTMKWWSDLWLNEGFASYMSIKGTKLVEPDIDRDEDVATSFLTGAMQGDQTVNSHPIVQPVIHPNSEIFDSVTYSKGSTVLRMLEHYMGEDFRKGVSAYLKKYAFKNTETEDLWNELSAASKQGLNVKELMDTWTKQMNFPLVTVKKIENSSSNEYTLKQQRFLSNPETKVFAKADSPFNYVWQIPLTYYTADSKEVKHLFLNSSQEVNVTLPASRWIKFNVDFTGYYLVRYDKKSWETFIEILLSDHTVFSPADRLNLVFEAFSLASAGHLPYSIPFSLIRYLKKEEYHGVWATTLHELSRIKWFFRGDKEIVNIIHEYVRHLSNKLYKKYSWNDSEDFSERKLRKIIIKAACASENQDCLQTASRLFGECMKGAVLSSEIKGLVYEYGLRVRNNDEAWNFLWNRYIEENDPYEKLTIIAAMTTISNVTLLEKLMENAKNQSVVRKHDYLGVMDLIAHNSKGFPLVTRLIYKNWTKLVKTYDIIEASEFASGVFSKYHSQLDLEQVRLFYKENKAKEGSRLRTLAIEEINGNIHWNIKHHFYVQFWLETNIYMPWKKVRLPQFIVPIRYDILLHPNISDSTFQGEETIELDITEDTDYIPIHETKLNITKVEVRGLISGEEVAIEEAFPFKKNEYFVIRFEEKIPRGLYRLKFVFSGKFSTVGKGLGRYQYIQRETKEVRYMIATQFEATFARKVFPCFDEPAMKAKFKLSIVHDSNHNAVSNMPEETRESLGNNLSKTVFVESATMSTYLLFFSVSDFEQISSSYKQTQVRVFAPSDRLDEARHGLNLTVRLLGSFEEYFGVPYSLPKLDSVVIVNYSVPAMEHWGVISYNAKRFMVDDKMSTYKRISEVDRVIAHEIVHQWFGNLVTMKWWNDVWLNEGLSTLVMYIPLKQYYTAMDGLDTRKISRVMCMDSNTDSHPVVRSVTTPEGIANIFDAISYEKGSAVLKMLQHVLKEDFRKGLSNYLRKYAFSNAETNDLWRELSEASTENINVTEIMESWIDQMGFPYVELKRNGGTVAATQHWFVRDINDTVAELVAQRPSYSRFGFIWNIPLVYKNIRTGEEHTVWLKDKNATFQIEANEDDVVHFNPGFVGFYVVKYDSLEWAKHGKRLLSNHTDFTATDRYSLLHDAFLLAETDRLIYDIPFELTKYLRREKEPILWSFFRDQYLFFMNHLDPKSEAAKLLKIYVADLTSTLYDDHVKPTTLFNKSSFKKWKSTVIGCTYTVPDLDFESLIIDLACRTSNPECLKATYEELLMWSQKQNITADLHFVFEIAIAHFGDNTFWQFLYDEMTANDADENRKQLMAEGLVSFRDPSLIQKTINVMATDPKIDIKLAKFMYQNLINNPDAMPHLWSYSKQNWDSLMTKLNTPNNPSIWVSKFCEKFKTKEWREELSMLLVQVEISEYIERGCYQDIQEAIDWLDKYEEPITTWLVWNVKQ</sequence>
<evidence type="ECO:0000256" key="20">
    <source>
        <dbReference type="ARBA" id="ARBA00023180"/>
    </source>
</evidence>
<evidence type="ECO:0000313" key="28">
    <source>
        <dbReference type="EMBL" id="GFS55864.1"/>
    </source>
</evidence>
<comment type="cofactor">
    <cofactor evidence="22">
        <name>Zn(2+)</name>
        <dbReference type="ChEBI" id="CHEBI:29105"/>
    </cofactor>
    <text evidence="22">Binds 1 zinc ion per subunit.</text>
</comment>
<keyword evidence="17" id="KW-0482">Metalloprotease</keyword>
<keyword evidence="16 24" id="KW-1133">Transmembrane helix</keyword>
<keyword evidence="8" id="KW-1003">Cell membrane</keyword>
<keyword evidence="15" id="KW-0735">Signal-anchor</keyword>
<evidence type="ECO:0000256" key="5">
    <source>
        <dbReference type="ARBA" id="ARBA00011748"/>
    </source>
</evidence>
<comment type="caution">
    <text evidence="28">The sequence shown here is derived from an EMBL/GenBank/DDBJ whole genome shotgun (WGS) entry which is preliminary data.</text>
</comment>
<protein>
    <recommendedName>
        <fullName evidence="6">glutamyl aminopeptidase</fullName>
        <ecNumber evidence="6">3.4.11.7</ecNumber>
    </recommendedName>
</protein>
<feature type="binding site" evidence="22">
    <location>
        <position position="388"/>
    </location>
    <ligand>
        <name>Zn(2+)</name>
        <dbReference type="ChEBI" id="CHEBI:29105"/>
        <note>catalytic</note>
    </ligand>
</feature>
<evidence type="ECO:0000256" key="11">
    <source>
        <dbReference type="ARBA" id="ARBA00022723"/>
    </source>
</evidence>
<dbReference type="EC" id="3.4.11.7" evidence="6"/>
<keyword evidence="14" id="KW-0106">Calcium</keyword>
<feature type="domain" description="Peptidase M1 membrane alanine aminopeptidase" evidence="25">
    <location>
        <begin position="2059"/>
        <end position="2272"/>
    </location>
</feature>
<feature type="domain" description="ERAP1-like C-terminal" evidence="26">
    <location>
        <begin position="2358"/>
        <end position="2670"/>
    </location>
</feature>
<evidence type="ECO:0000256" key="4">
    <source>
        <dbReference type="ARBA" id="ARBA00010136"/>
    </source>
</evidence>
<evidence type="ECO:0000256" key="22">
    <source>
        <dbReference type="PIRSR" id="PIRSR634016-3"/>
    </source>
</evidence>
<dbReference type="InterPro" id="IPR027268">
    <property type="entry name" value="Peptidase_M4/M1_CTD_sf"/>
</dbReference>
<dbReference type="Gene3D" id="2.60.40.1910">
    <property type="match status" value="3"/>
</dbReference>
<dbReference type="FunFam" id="1.25.50.20:FF:000001">
    <property type="entry name" value="Aminopeptidase"/>
    <property type="match status" value="1"/>
</dbReference>
<feature type="domain" description="Peptidase M1 membrane alanine aminopeptidase" evidence="25">
    <location>
        <begin position="1190"/>
        <end position="1405"/>
    </location>
</feature>
<organism evidence="28 29">
    <name type="scientific">Nephila pilipes</name>
    <name type="common">Giant wood spider</name>
    <name type="synonym">Nephila maculata</name>
    <dbReference type="NCBI Taxonomy" id="299642"/>
    <lineage>
        <taxon>Eukaryota</taxon>
        <taxon>Metazoa</taxon>
        <taxon>Ecdysozoa</taxon>
        <taxon>Arthropoda</taxon>
        <taxon>Chelicerata</taxon>
        <taxon>Arachnida</taxon>
        <taxon>Araneae</taxon>
        <taxon>Araneomorphae</taxon>
        <taxon>Entelegynae</taxon>
        <taxon>Araneoidea</taxon>
        <taxon>Nephilidae</taxon>
        <taxon>Nephila</taxon>
    </lineage>
</organism>
<feature type="domain" description="Peptidase M1 membrane alanine aminopeptidase" evidence="25">
    <location>
        <begin position="316"/>
        <end position="537"/>
    </location>
</feature>
<name>A0A8X6KKK6_NEPPI</name>
<feature type="binding site" evidence="22">
    <location>
        <position position="411"/>
    </location>
    <ligand>
        <name>Zn(2+)</name>
        <dbReference type="ChEBI" id="CHEBI:29105"/>
        <note>catalytic</note>
    </ligand>
</feature>
<evidence type="ECO:0000256" key="18">
    <source>
        <dbReference type="ARBA" id="ARBA00023136"/>
    </source>
</evidence>
<dbReference type="PRINTS" id="PR00756">
    <property type="entry name" value="ALADIPTASE"/>
</dbReference>
<evidence type="ECO:0000256" key="13">
    <source>
        <dbReference type="ARBA" id="ARBA00022833"/>
    </source>
</evidence>
<evidence type="ECO:0000256" key="1">
    <source>
        <dbReference type="ARBA" id="ARBA00001703"/>
    </source>
</evidence>
<feature type="domain" description="Aminopeptidase N-like N-terminal" evidence="27">
    <location>
        <begin position="96"/>
        <end position="281"/>
    </location>
</feature>
<dbReference type="GO" id="GO:0004230">
    <property type="term" value="F:glutamyl aminopeptidase activity"/>
    <property type="evidence" value="ECO:0007669"/>
    <property type="project" value="UniProtKB-EC"/>
</dbReference>
<evidence type="ECO:0000256" key="24">
    <source>
        <dbReference type="SAM" id="Phobius"/>
    </source>
</evidence>
<dbReference type="Gene3D" id="2.60.40.1730">
    <property type="entry name" value="tricorn interacting facor f3 domain"/>
    <property type="match status" value="3"/>
</dbReference>
<evidence type="ECO:0000256" key="19">
    <source>
        <dbReference type="ARBA" id="ARBA00023157"/>
    </source>
</evidence>
<dbReference type="PANTHER" id="PTHR11533:SF276">
    <property type="entry name" value="GLUTAMYL AMINOPEPTIDASE"/>
    <property type="match status" value="1"/>
</dbReference>
<comment type="catalytic activity">
    <reaction evidence="1">
        <text>Release of N-terminal glutamate (and to a lesser extent aspartate) from a peptide.</text>
        <dbReference type="EC" id="3.4.11.7"/>
    </reaction>
</comment>
<dbReference type="FunFam" id="2.60.40.1730:FF:000012">
    <property type="entry name" value="Aminopeptidase N"/>
    <property type="match status" value="3"/>
</dbReference>
<evidence type="ECO:0000256" key="8">
    <source>
        <dbReference type="ARBA" id="ARBA00022475"/>
    </source>
</evidence>
<dbReference type="EMBL" id="BMAW01092613">
    <property type="protein sequence ID" value="GFS55864.1"/>
    <property type="molecule type" value="Genomic_DNA"/>
</dbReference>
<keyword evidence="18 24" id="KW-0472">Membrane</keyword>
<keyword evidence="10 24" id="KW-0812">Transmembrane</keyword>
<dbReference type="GO" id="GO:0042277">
    <property type="term" value="F:peptide binding"/>
    <property type="evidence" value="ECO:0007669"/>
    <property type="project" value="TreeGrafter"/>
</dbReference>
<dbReference type="Gene3D" id="1.10.390.10">
    <property type="entry name" value="Neutral Protease Domain 2"/>
    <property type="match status" value="3"/>
</dbReference>
<evidence type="ECO:0000256" key="14">
    <source>
        <dbReference type="ARBA" id="ARBA00022837"/>
    </source>
</evidence>
<keyword evidence="9" id="KW-0645">Protease</keyword>
<evidence type="ECO:0000259" key="25">
    <source>
        <dbReference type="Pfam" id="PF01433"/>
    </source>
</evidence>
<dbReference type="InterPro" id="IPR050344">
    <property type="entry name" value="Peptidase_M1_aminopeptidases"/>
</dbReference>
<dbReference type="GO" id="GO:0005615">
    <property type="term" value="C:extracellular space"/>
    <property type="evidence" value="ECO:0007669"/>
    <property type="project" value="TreeGrafter"/>
</dbReference>
<dbReference type="SUPFAM" id="SSF55486">
    <property type="entry name" value="Metalloproteases ('zincins'), catalytic domain"/>
    <property type="match status" value="3"/>
</dbReference>
<accession>A0A8X6KKK6</accession>
<keyword evidence="19" id="KW-1015">Disulfide bond</keyword>
<keyword evidence="12" id="KW-0378">Hydrolase</keyword>
<dbReference type="InterPro" id="IPR024571">
    <property type="entry name" value="ERAP1-like_C_dom"/>
</dbReference>
<dbReference type="GO" id="GO:0043171">
    <property type="term" value="P:peptide catabolic process"/>
    <property type="evidence" value="ECO:0007669"/>
    <property type="project" value="TreeGrafter"/>
</dbReference>
<evidence type="ECO:0000256" key="15">
    <source>
        <dbReference type="ARBA" id="ARBA00022968"/>
    </source>
</evidence>
<feature type="transmembrane region" description="Helical" evidence="24">
    <location>
        <begin position="12"/>
        <end position="32"/>
    </location>
</feature>
<evidence type="ECO:0000256" key="9">
    <source>
        <dbReference type="ARBA" id="ARBA00022670"/>
    </source>
</evidence>
<feature type="binding site" evidence="22">
    <location>
        <position position="392"/>
    </location>
    <ligand>
        <name>Zn(2+)</name>
        <dbReference type="ChEBI" id="CHEBI:29105"/>
        <note>catalytic</note>
    </ligand>
</feature>
<dbReference type="Gene3D" id="1.25.50.20">
    <property type="match status" value="3"/>
</dbReference>
<dbReference type="GO" id="GO:0005886">
    <property type="term" value="C:plasma membrane"/>
    <property type="evidence" value="ECO:0007669"/>
    <property type="project" value="UniProtKB-SubCell"/>
</dbReference>
<dbReference type="GO" id="GO:0005737">
    <property type="term" value="C:cytoplasm"/>
    <property type="evidence" value="ECO:0007669"/>
    <property type="project" value="TreeGrafter"/>
</dbReference>
<dbReference type="FunFam" id="2.60.40.1910:FF:000006">
    <property type="entry name" value="Aminopeptidase"/>
    <property type="match status" value="1"/>
</dbReference>
<keyword evidence="7 28" id="KW-0031">Aminopeptidase</keyword>
<dbReference type="FunFam" id="1.10.390.10:FF:000013">
    <property type="entry name" value="Aminopeptidase N"/>
    <property type="match status" value="1"/>
</dbReference>
<dbReference type="InterPro" id="IPR014782">
    <property type="entry name" value="Peptidase_M1_dom"/>
</dbReference>
<proteinExistence type="inferred from homology"/>
<evidence type="ECO:0000256" key="12">
    <source>
        <dbReference type="ARBA" id="ARBA00022801"/>
    </source>
</evidence>
<feature type="domain" description="Aminopeptidase N-like N-terminal" evidence="27">
    <location>
        <begin position="969"/>
        <end position="1155"/>
    </location>
</feature>
<dbReference type="PANTHER" id="PTHR11533">
    <property type="entry name" value="PROTEASE M1 ZINC METALLOPROTEASE"/>
    <property type="match status" value="1"/>
</dbReference>
<dbReference type="InterPro" id="IPR034016">
    <property type="entry name" value="M1_APN-typ"/>
</dbReference>
<dbReference type="InterPro" id="IPR045357">
    <property type="entry name" value="Aminopeptidase_N-like_N"/>
</dbReference>
<comment type="subcellular location">
    <subcellularLocation>
        <location evidence="3">Cell membrane</location>
        <topology evidence="3">Lipid-anchor</topology>
        <topology evidence="3">GPI-anchor</topology>
    </subcellularLocation>
    <subcellularLocation>
        <location evidence="2">Cell membrane</location>
        <topology evidence="2">Single-pass type II membrane protein</topology>
    </subcellularLocation>
</comment>
<dbReference type="Pfam" id="PF17900">
    <property type="entry name" value="Peptidase_M1_N"/>
    <property type="match status" value="3"/>
</dbReference>
<dbReference type="Pfam" id="PF11838">
    <property type="entry name" value="ERAP1_C"/>
    <property type="match status" value="3"/>
</dbReference>
<reference evidence="28" key="1">
    <citation type="submission" date="2020-08" db="EMBL/GenBank/DDBJ databases">
        <title>Multicomponent nature underlies the extraordinary mechanical properties of spider dragline silk.</title>
        <authorList>
            <person name="Kono N."/>
            <person name="Nakamura H."/>
            <person name="Mori M."/>
            <person name="Yoshida Y."/>
            <person name="Ohtoshi R."/>
            <person name="Malay A.D."/>
            <person name="Moran D.A.P."/>
            <person name="Tomita M."/>
            <person name="Numata K."/>
            <person name="Arakawa K."/>
        </authorList>
    </citation>
    <scope>NUCLEOTIDE SEQUENCE</scope>
</reference>
<evidence type="ECO:0000256" key="2">
    <source>
        <dbReference type="ARBA" id="ARBA00004401"/>
    </source>
</evidence>
<dbReference type="Proteomes" id="UP000887013">
    <property type="component" value="Unassembled WGS sequence"/>
</dbReference>
<feature type="site" description="Transition state stabilizer" evidence="23">
    <location>
        <position position="474"/>
    </location>
</feature>
<evidence type="ECO:0000256" key="7">
    <source>
        <dbReference type="ARBA" id="ARBA00022438"/>
    </source>
</evidence>
<evidence type="ECO:0000256" key="6">
    <source>
        <dbReference type="ARBA" id="ARBA00012567"/>
    </source>
</evidence>
<dbReference type="Pfam" id="PF01433">
    <property type="entry name" value="Peptidase_M1"/>
    <property type="match status" value="3"/>
</dbReference>